<sequence>MTAHDQLSVDEAQKLSEQIIALDGVADLSGGRFGEVALYYPRARVRGLRQTSGENPRFEVHVVADLSRKPNLHDVAEKVRAVAAAAQPLPVDVTIADGQG</sequence>
<proteinExistence type="predicted"/>
<organism evidence="1 2">
    <name type="scientific">Corynebacterium uropygiale</name>
    <dbReference type="NCBI Taxonomy" id="1775911"/>
    <lineage>
        <taxon>Bacteria</taxon>
        <taxon>Bacillati</taxon>
        <taxon>Actinomycetota</taxon>
        <taxon>Actinomycetes</taxon>
        <taxon>Mycobacteriales</taxon>
        <taxon>Corynebacteriaceae</taxon>
        <taxon>Corynebacterium</taxon>
    </lineage>
</organism>
<evidence type="ECO:0000313" key="1">
    <source>
        <dbReference type="EMBL" id="MCF4005889.1"/>
    </source>
</evidence>
<name>A0A9X1QMC3_9CORY</name>
<accession>A0A9X1QMC3</accession>
<comment type="caution">
    <text evidence="1">The sequence shown here is derived from an EMBL/GenBank/DDBJ whole genome shotgun (WGS) entry which is preliminary data.</text>
</comment>
<dbReference type="RefSeq" id="WP_236117678.1">
    <property type="nucleotide sequence ID" value="NZ_JAKGSI010000001.1"/>
</dbReference>
<dbReference type="Proteomes" id="UP001139336">
    <property type="component" value="Unassembled WGS sequence"/>
</dbReference>
<dbReference type="EMBL" id="JAKGSI010000001">
    <property type="protein sequence ID" value="MCF4005889.1"/>
    <property type="molecule type" value="Genomic_DNA"/>
</dbReference>
<evidence type="ECO:0000313" key="2">
    <source>
        <dbReference type="Proteomes" id="UP001139336"/>
    </source>
</evidence>
<reference evidence="1" key="1">
    <citation type="submission" date="2022-01" db="EMBL/GenBank/DDBJ databases">
        <title>Corynebacterium sp. nov isolated from isolated from the feces of the greater white-fronted geese (Anser albifrons) at Poyang Lake, PR China.</title>
        <authorList>
            <person name="Liu Q."/>
        </authorList>
    </citation>
    <scope>NUCLEOTIDE SEQUENCE</scope>
    <source>
        <strain evidence="1">JCM 32435</strain>
    </source>
</reference>
<protein>
    <submittedName>
        <fullName evidence="1">Uncharacterized protein</fullName>
    </submittedName>
</protein>
<gene>
    <name evidence="1" type="ORF">L1O03_01700</name>
</gene>
<keyword evidence="2" id="KW-1185">Reference proteome</keyword>
<dbReference type="AlphaFoldDB" id="A0A9X1QMC3"/>